<dbReference type="EMBL" id="QEWP01000004">
    <property type="protein sequence ID" value="PWE00206.1"/>
    <property type="molecule type" value="Genomic_DNA"/>
</dbReference>
<organism evidence="1 2">
    <name type="scientific">Marinilabilia rubra</name>
    <dbReference type="NCBI Taxonomy" id="2162893"/>
    <lineage>
        <taxon>Bacteria</taxon>
        <taxon>Pseudomonadati</taxon>
        <taxon>Bacteroidota</taxon>
        <taxon>Bacteroidia</taxon>
        <taxon>Marinilabiliales</taxon>
        <taxon>Marinilabiliaceae</taxon>
        <taxon>Marinilabilia</taxon>
    </lineage>
</organism>
<protein>
    <submittedName>
        <fullName evidence="1">Uncharacterized protein</fullName>
    </submittedName>
</protein>
<gene>
    <name evidence="1" type="ORF">DDZ16_07600</name>
</gene>
<reference evidence="1 2" key="1">
    <citation type="submission" date="2018-05" db="EMBL/GenBank/DDBJ databases">
        <title>Marinilabilia rubrum sp. nov., isolated from saltern sediment.</title>
        <authorList>
            <person name="Zhang R."/>
        </authorList>
    </citation>
    <scope>NUCLEOTIDE SEQUENCE [LARGE SCALE GENOMIC DNA]</scope>
    <source>
        <strain evidence="1 2">WTE16</strain>
    </source>
</reference>
<evidence type="ECO:0000313" key="2">
    <source>
        <dbReference type="Proteomes" id="UP000244956"/>
    </source>
</evidence>
<evidence type="ECO:0000313" key="1">
    <source>
        <dbReference type="EMBL" id="PWE00206.1"/>
    </source>
</evidence>
<keyword evidence="2" id="KW-1185">Reference proteome</keyword>
<dbReference type="OrthoDB" id="638838at2"/>
<dbReference type="AlphaFoldDB" id="A0A2U2BAW9"/>
<comment type="caution">
    <text evidence="1">The sequence shown here is derived from an EMBL/GenBank/DDBJ whole genome shotgun (WGS) entry which is preliminary data.</text>
</comment>
<name>A0A2U2BAW9_9BACT</name>
<accession>A0A2U2BAW9</accession>
<sequence length="418" mass="49182">MSKSGKRKTNKKKNLNSSSNGSFKVFVSELLEAMDLLKLPEEHFNLSRENLRLMYETGICMKNPVRGNDFIQPIEVRTLGRILKRYYRRRKFPVGGARLTLMQIGKLCSLFRWEGISQSKKSEKDPALEKVIKEIEELIYKDYCNFWLECCFNLMAFSSNPSKKYYSFEFNCDIVENGAPKLVFYLSVSAYPAREYGFTLGGIYRPAYRLGYGSLGGQLEWVNISRDQVKDHYKGEKQEIEVFIQSHALHRIKERLDYFNDILLNYWIFWNTIKLKGIQSYKDYLLIPFEVFDIKVGYFAATILDEKLLIRSFLFLTHSSTPEGDKLKELTGLGKYDVSYWRIDRYSTFMGLKEKEYPHLKELFSQAGLQDLFKLREFGHSRDKLLANPFDELMAFLERGRKAEVVQEKEWMDFLEFA</sequence>
<dbReference type="RefSeq" id="WP_109263829.1">
    <property type="nucleotide sequence ID" value="NZ_QEWP01000004.1"/>
</dbReference>
<dbReference type="Proteomes" id="UP000244956">
    <property type="component" value="Unassembled WGS sequence"/>
</dbReference>
<proteinExistence type="predicted"/>